<keyword evidence="2" id="KW-0808">Transferase</keyword>
<keyword evidence="3" id="KW-1185">Reference proteome</keyword>
<dbReference type="RefSeq" id="WP_374839743.1">
    <property type="nucleotide sequence ID" value="NZ_JBHEEW010000010.1"/>
</dbReference>
<dbReference type="Pfam" id="PF13302">
    <property type="entry name" value="Acetyltransf_3"/>
    <property type="match status" value="1"/>
</dbReference>
<name>A0ABW3YSF7_MYCRA</name>
<dbReference type="PANTHER" id="PTHR43792">
    <property type="entry name" value="GNAT FAMILY, PUTATIVE (AFU_ORTHOLOGUE AFUA_3G00765)-RELATED-RELATED"/>
    <property type="match status" value="1"/>
</dbReference>
<gene>
    <name evidence="2" type="ORF">ACFQ33_00140</name>
</gene>
<comment type="caution">
    <text evidence="2">The sequence shown here is derived from an EMBL/GenBank/DDBJ whole genome shotgun (WGS) entry which is preliminary data.</text>
</comment>
<feature type="domain" description="N-acetyltransferase" evidence="1">
    <location>
        <begin position="11"/>
        <end position="182"/>
    </location>
</feature>
<dbReference type="PANTHER" id="PTHR43792:SF1">
    <property type="entry name" value="N-ACETYLTRANSFERASE DOMAIN-CONTAINING PROTEIN"/>
    <property type="match status" value="1"/>
</dbReference>
<accession>A0ABW3YSF7</accession>
<dbReference type="Proteomes" id="UP001597173">
    <property type="component" value="Unassembled WGS sequence"/>
</dbReference>
<dbReference type="EC" id="2.3.-.-" evidence="2"/>
<organism evidence="2 3">
    <name type="scientific">Mycoplana ramosa</name>
    <name type="common">Mycoplana bullata</name>
    <dbReference type="NCBI Taxonomy" id="40837"/>
    <lineage>
        <taxon>Bacteria</taxon>
        <taxon>Pseudomonadati</taxon>
        <taxon>Pseudomonadota</taxon>
        <taxon>Alphaproteobacteria</taxon>
        <taxon>Hyphomicrobiales</taxon>
        <taxon>Rhizobiaceae</taxon>
        <taxon>Mycoplana</taxon>
    </lineage>
</organism>
<protein>
    <submittedName>
        <fullName evidence="2">GNAT family N-acetyltransferase</fullName>
        <ecNumber evidence="2">2.3.-.-</ecNumber>
    </submittedName>
</protein>
<dbReference type="GO" id="GO:0016746">
    <property type="term" value="F:acyltransferase activity"/>
    <property type="evidence" value="ECO:0007669"/>
    <property type="project" value="UniProtKB-KW"/>
</dbReference>
<dbReference type="EMBL" id="JBHTNF010000001">
    <property type="protein sequence ID" value="MFD1326310.1"/>
    <property type="molecule type" value="Genomic_DNA"/>
</dbReference>
<proteinExistence type="predicted"/>
<dbReference type="Gene3D" id="3.40.630.30">
    <property type="match status" value="1"/>
</dbReference>
<evidence type="ECO:0000259" key="1">
    <source>
        <dbReference type="PROSITE" id="PS51186"/>
    </source>
</evidence>
<dbReference type="PROSITE" id="PS51186">
    <property type="entry name" value="GNAT"/>
    <property type="match status" value="1"/>
</dbReference>
<dbReference type="InterPro" id="IPR016181">
    <property type="entry name" value="Acyl_CoA_acyltransferase"/>
</dbReference>
<reference evidence="3" key="1">
    <citation type="journal article" date="2019" name="Int. J. Syst. Evol. Microbiol.">
        <title>The Global Catalogue of Microorganisms (GCM) 10K type strain sequencing project: providing services to taxonomists for standard genome sequencing and annotation.</title>
        <authorList>
            <consortium name="The Broad Institute Genomics Platform"/>
            <consortium name="The Broad Institute Genome Sequencing Center for Infectious Disease"/>
            <person name="Wu L."/>
            <person name="Ma J."/>
        </authorList>
    </citation>
    <scope>NUCLEOTIDE SEQUENCE [LARGE SCALE GENOMIC DNA]</scope>
    <source>
        <strain evidence="3">CCUG 55609</strain>
    </source>
</reference>
<keyword evidence="2" id="KW-0012">Acyltransferase</keyword>
<evidence type="ECO:0000313" key="2">
    <source>
        <dbReference type="EMBL" id="MFD1326310.1"/>
    </source>
</evidence>
<dbReference type="InterPro" id="IPR051531">
    <property type="entry name" value="N-acetyltransferase"/>
</dbReference>
<dbReference type="InterPro" id="IPR000182">
    <property type="entry name" value="GNAT_dom"/>
</dbReference>
<sequence>MSGVIVETPRLRVRNWGDTDRDLFHEINSDPEVMAFFPFRRSRSQSDELFDRIRRTINETGFGFFAVALRDDDRPIGFCGLARTDLEPFLPNGTVEIGWRLARPFWGRGYVSEAATALLGFGFEQGGLAEIVSFAVSGNTRSTAVMSRIGMKPDPSRDFDHPRVPDSHPHLVRHVLYAMTADEWRARTPIAIRT</sequence>
<evidence type="ECO:0000313" key="3">
    <source>
        <dbReference type="Proteomes" id="UP001597173"/>
    </source>
</evidence>
<dbReference type="SUPFAM" id="SSF55729">
    <property type="entry name" value="Acyl-CoA N-acyltransferases (Nat)"/>
    <property type="match status" value="1"/>
</dbReference>